<evidence type="ECO:0000313" key="4">
    <source>
        <dbReference type="Proteomes" id="UP000284395"/>
    </source>
</evidence>
<dbReference type="Gene3D" id="3.30.2400.10">
    <property type="entry name" value="Major capsid protein gp5"/>
    <property type="match status" value="1"/>
</dbReference>
<comment type="caution">
    <text evidence="3">The sequence shown here is derived from an EMBL/GenBank/DDBJ whole genome shotgun (WGS) entry which is preliminary data.</text>
</comment>
<dbReference type="Proteomes" id="UP000284395">
    <property type="component" value="Unassembled WGS sequence"/>
</dbReference>
<dbReference type="RefSeq" id="WP_120323917.1">
    <property type="nucleotide sequence ID" value="NZ_RAPF01000002.1"/>
</dbReference>
<proteinExistence type="predicted"/>
<evidence type="ECO:0000259" key="2">
    <source>
        <dbReference type="Pfam" id="PF05065"/>
    </source>
</evidence>
<dbReference type="Pfam" id="PF05065">
    <property type="entry name" value="Phage_capsid"/>
    <property type="match status" value="1"/>
</dbReference>
<dbReference type="InterPro" id="IPR054612">
    <property type="entry name" value="Phage_capsid-like_C"/>
</dbReference>
<organism evidence="3 4">
    <name type="scientific">Altericroceibacterium spongiae</name>
    <dbReference type="NCBI Taxonomy" id="2320269"/>
    <lineage>
        <taxon>Bacteria</taxon>
        <taxon>Pseudomonadati</taxon>
        <taxon>Pseudomonadota</taxon>
        <taxon>Alphaproteobacteria</taxon>
        <taxon>Sphingomonadales</taxon>
        <taxon>Erythrobacteraceae</taxon>
        <taxon>Altericroceibacterium</taxon>
    </lineage>
</organism>
<dbReference type="OrthoDB" id="9806592at2"/>
<evidence type="ECO:0000313" key="3">
    <source>
        <dbReference type="EMBL" id="RKF22724.1"/>
    </source>
</evidence>
<comment type="subcellular location">
    <subcellularLocation>
        <location evidence="1">Virion</location>
    </subcellularLocation>
</comment>
<sequence>MLDSVRIQRRQSEIRSELSVLAGKADASPDEIRSMETLDAEYRSNETRYRAALIAEDGERREAGAEMENRSDREFADLVDRFELRQVALHLDEGASLSGATSEVVTELRTQGGYRGVPVPFAALEQRAGETIGSGLVEPKQTRDLIGRIFPQSLAAKMGVASVNIPSGAVEWPILTAGAVAGWANGELADVGTANAAQTGEVMLKPDHNLGAQMVLSRKSLKQTAGIENAIRADMSAAIAVALDDAVVNGTGATGQPLGLIPGAATYGINVEAVAALDSWAAFRAEVIAFLEANAITDPSQVRLAFPPAVWGALDDALVTGTAVSELDRMAKHGIAPVLANQLPADHAILTATVNGIAPAFLGIYGAVDLIRDPYTRAASGQLVLTGIVTADFTATRGVQTRILSVA</sequence>
<dbReference type="AlphaFoldDB" id="A0A420EPY6"/>
<gene>
    <name evidence="3" type="ORF">D6851_05875</name>
</gene>
<keyword evidence="4" id="KW-1185">Reference proteome</keyword>
<dbReference type="SUPFAM" id="SSF56563">
    <property type="entry name" value="Major capsid protein gp5"/>
    <property type="match status" value="1"/>
</dbReference>
<reference evidence="3 4" key="1">
    <citation type="submission" date="2018-09" db="EMBL/GenBank/DDBJ databases">
        <title>Altererythrobacter spongiae sp. nov., isolated from a marine sponge.</title>
        <authorList>
            <person name="Zhuang L."/>
            <person name="Luo L."/>
        </authorList>
    </citation>
    <scope>NUCLEOTIDE SEQUENCE [LARGE SCALE GENOMIC DNA]</scope>
    <source>
        <strain evidence="3 4">HN-Y73</strain>
    </source>
</reference>
<dbReference type="NCBIfam" id="TIGR01554">
    <property type="entry name" value="major_cap_HK97"/>
    <property type="match status" value="1"/>
</dbReference>
<feature type="domain" description="Phage capsid-like C-terminal" evidence="2">
    <location>
        <begin position="134"/>
        <end position="282"/>
    </location>
</feature>
<protein>
    <submittedName>
        <fullName evidence="3">Phage major capsid protein</fullName>
    </submittedName>
</protein>
<dbReference type="EMBL" id="RAPF01000002">
    <property type="protein sequence ID" value="RKF22724.1"/>
    <property type="molecule type" value="Genomic_DNA"/>
</dbReference>
<evidence type="ECO:0000256" key="1">
    <source>
        <dbReference type="ARBA" id="ARBA00004328"/>
    </source>
</evidence>
<name>A0A420EPY6_9SPHN</name>
<accession>A0A420EPY6</accession>
<dbReference type="InterPro" id="IPR024455">
    <property type="entry name" value="Phage_capsid"/>
</dbReference>